<dbReference type="PANTHER" id="PTHR12419:SF104">
    <property type="entry name" value="FAR1 DNA-BINDING DOMAIN PROTEIN"/>
    <property type="match status" value="1"/>
</dbReference>
<reference evidence="4" key="2">
    <citation type="submission" date="2007-03" db="EMBL/GenBank/DDBJ databases">
        <authorList>
            <consortium name="The International Medicago Genome Annotation Group"/>
        </authorList>
    </citation>
    <scope>NUCLEOTIDE SEQUENCE</scope>
</reference>
<evidence type="ECO:0000259" key="3">
    <source>
        <dbReference type="PROSITE" id="PS50802"/>
    </source>
</evidence>
<proteinExistence type="inferred from homology"/>
<protein>
    <submittedName>
        <fullName evidence="4">Ovarian tumour, otubain</fullName>
    </submittedName>
</protein>
<dbReference type="PROSITE" id="PS50802">
    <property type="entry name" value="OTU"/>
    <property type="match status" value="1"/>
</dbReference>
<gene>
    <name evidence="4" type="ORF">MtrDRAFT_AC147481g37v2</name>
</gene>
<evidence type="ECO:0000256" key="2">
    <source>
        <dbReference type="SAM" id="MobiDB-lite"/>
    </source>
</evidence>
<dbReference type="Gene3D" id="3.90.70.80">
    <property type="match status" value="1"/>
</dbReference>
<feature type="compositionally biased region" description="Polar residues" evidence="2">
    <location>
        <begin position="39"/>
        <end position="59"/>
    </location>
</feature>
<feature type="domain" description="OTU" evidence="3">
    <location>
        <begin position="113"/>
        <end position="226"/>
    </location>
</feature>
<dbReference type="InterPro" id="IPR003323">
    <property type="entry name" value="OTU_dom"/>
</dbReference>
<dbReference type="EMBL" id="AC147481">
    <property type="protein sequence ID" value="ABN04846.1"/>
    <property type="molecule type" value="Genomic_DNA"/>
</dbReference>
<accession>A2Q142</accession>
<dbReference type="PANTHER" id="PTHR12419">
    <property type="entry name" value="OTU DOMAIN CONTAINING PROTEIN"/>
    <property type="match status" value="1"/>
</dbReference>
<name>A2Q142_MEDTR</name>
<dbReference type="AlphaFoldDB" id="A2Q142"/>
<feature type="region of interest" description="Disordered" evidence="2">
    <location>
        <begin position="14"/>
        <end position="91"/>
    </location>
</feature>
<sequence>MKLEIKEGMRLLAFPETTMLSPPPKKVPTKGAPKKIKTTPKSTCRIPSTWETIDSQHPGSQSSPRKKSSQPKRKGARIDISPVPVPKPSLVSRNYDPSNPMYYMPKFMRPHIEGIVDVIGDGHCGFRAIAERVGLTEESHVMVRRVVIKELKEHRNKYIEVYASADRYKYILDGLHPPKNPSIFAPPDKWLTLPDIGHIVASCYNRPVVEMTTLDIGQHDLPCFNPKSFCHSFVERWLSTTSIIHGVENHRSDEAKTWDYEFLDQHDRFRALVEIEDKERPVPPKKPTNEDNPIMFDDTPVKGNEEFEDVLEHLDDLLLLDEI</sequence>
<dbReference type="InterPro" id="IPR050704">
    <property type="entry name" value="Peptidase_C85-like"/>
</dbReference>
<evidence type="ECO:0000256" key="1">
    <source>
        <dbReference type="ARBA" id="ARBA00010407"/>
    </source>
</evidence>
<feature type="compositionally biased region" description="Basic residues" evidence="2">
    <location>
        <begin position="64"/>
        <end position="75"/>
    </location>
</feature>
<organism evidence="4">
    <name type="scientific">Medicago truncatula</name>
    <name type="common">Barrel medic</name>
    <name type="synonym">Medicago tribuloides</name>
    <dbReference type="NCBI Taxonomy" id="3880"/>
    <lineage>
        <taxon>Eukaryota</taxon>
        <taxon>Viridiplantae</taxon>
        <taxon>Streptophyta</taxon>
        <taxon>Embryophyta</taxon>
        <taxon>Tracheophyta</taxon>
        <taxon>Spermatophyta</taxon>
        <taxon>Magnoliopsida</taxon>
        <taxon>eudicotyledons</taxon>
        <taxon>Gunneridae</taxon>
        <taxon>Pentapetalae</taxon>
        <taxon>rosids</taxon>
        <taxon>fabids</taxon>
        <taxon>Fabales</taxon>
        <taxon>Fabaceae</taxon>
        <taxon>Papilionoideae</taxon>
        <taxon>50 kb inversion clade</taxon>
        <taxon>NPAAA clade</taxon>
        <taxon>Hologalegina</taxon>
        <taxon>IRL clade</taxon>
        <taxon>Trifolieae</taxon>
        <taxon>Medicago</taxon>
    </lineage>
</organism>
<reference evidence="4" key="1">
    <citation type="submission" date="2004-04" db="EMBL/GenBank/DDBJ databases">
        <authorList>
            <person name="Town C.D."/>
        </authorList>
    </citation>
    <scope>NUCLEOTIDE SEQUENCE</scope>
</reference>
<evidence type="ECO:0000313" key="4">
    <source>
        <dbReference type="EMBL" id="ABN04846.1"/>
    </source>
</evidence>
<comment type="similarity">
    <text evidence="1">Belongs to the peptidase C85 family.</text>
</comment>
<dbReference type="CDD" id="cd22744">
    <property type="entry name" value="OTU"/>
    <property type="match status" value="1"/>
</dbReference>